<dbReference type="RefSeq" id="WP_191075442.1">
    <property type="nucleotide sequence ID" value="NZ_JACTAG010000002.1"/>
</dbReference>
<evidence type="ECO:0000256" key="1">
    <source>
        <dbReference type="SAM" id="MobiDB-lite"/>
    </source>
</evidence>
<organism evidence="3 4">
    <name type="scientific">Sulfitobacter aestuariivivens</name>
    <dbReference type="NCBI Taxonomy" id="2766981"/>
    <lineage>
        <taxon>Bacteria</taxon>
        <taxon>Pseudomonadati</taxon>
        <taxon>Pseudomonadota</taxon>
        <taxon>Alphaproteobacteria</taxon>
        <taxon>Rhodobacterales</taxon>
        <taxon>Roseobacteraceae</taxon>
        <taxon>Sulfitobacter</taxon>
    </lineage>
</organism>
<dbReference type="AlphaFoldDB" id="A0A927D6I7"/>
<reference evidence="3" key="1">
    <citation type="submission" date="2020-08" db="EMBL/GenBank/DDBJ databases">
        <title>Sulfitobacter aestuariivivens sp. nov., isolated from a tidal flat.</title>
        <authorList>
            <person name="Park S."/>
            <person name="Yoon J.-H."/>
        </authorList>
    </citation>
    <scope>NUCLEOTIDE SEQUENCE</scope>
    <source>
        <strain evidence="3">TSTF-M16</strain>
    </source>
</reference>
<dbReference type="Proteomes" id="UP000635142">
    <property type="component" value="Unassembled WGS sequence"/>
</dbReference>
<proteinExistence type="predicted"/>
<dbReference type="EMBL" id="JACTAG010000002">
    <property type="protein sequence ID" value="MBD3664412.1"/>
    <property type="molecule type" value="Genomic_DNA"/>
</dbReference>
<feature type="transmembrane region" description="Helical" evidence="2">
    <location>
        <begin position="155"/>
        <end position="175"/>
    </location>
</feature>
<accession>A0A927D6I7</accession>
<gene>
    <name evidence="3" type="ORF">H9Q16_10800</name>
</gene>
<keyword evidence="4" id="KW-1185">Reference proteome</keyword>
<comment type="caution">
    <text evidence="3">The sequence shown here is derived from an EMBL/GenBank/DDBJ whole genome shotgun (WGS) entry which is preliminary data.</text>
</comment>
<keyword evidence="2" id="KW-0472">Membrane</keyword>
<feature type="region of interest" description="Disordered" evidence="1">
    <location>
        <begin position="31"/>
        <end position="78"/>
    </location>
</feature>
<name>A0A927D6I7_9RHOB</name>
<protein>
    <submittedName>
        <fullName evidence="3">Uncharacterized protein</fullName>
    </submittedName>
</protein>
<sequence>MTANPKTEQPSPADDLDPNSLAAIRNLLAREDSAKVASPAVEPAIKNPEVETTEPAMDATGPDAVADDENRAPDAVDEPEADLENTVVALVARQPAPTEAAPKDVVHKVIADQKKAEGKIAGLVARLKSRITGYRPKPKHILITGSLLLVYFRPWLVLGLFFLLAFIFVGILLILGYDGFWRRTMAIARWHARRSPSRSAELHRRLDNFAMRFDAFLDRFPEGSVDGLYLPDFGDIAEAEARHDAALDRRLSGLRESDA</sequence>
<keyword evidence="2" id="KW-0812">Transmembrane</keyword>
<evidence type="ECO:0000313" key="4">
    <source>
        <dbReference type="Proteomes" id="UP000635142"/>
    </source>
</evidence>
<keyword evidence="2" id="KW-1133">Transmembrane helix</keyword>
<evidence type="ECO:0000256" key="2">
    <source>
        <dbReference type="SAM" id="Phobius"/>
    </source>
</evidence>
<evidence type="ECO:0000313" key="3">
    <source>
        <dbReference type="EMBL" id="MBD3664412.1"/>
    </source>
</evidence>